<proteinExistence type="inferred from homology"/>
<dbReference type="GO" id="GO:0004719">
    <property type="term" value="F:protein-L-isoaspartate (D-aspartate) O-methyltransferase activity"/>
    <property type="evidence" value="ECO:0007669"/>
    <property type="project" value="InterPro"/>
</dbReference>
<evidence type="ECO:0000313" key="5">
    <source>
        <dbReference type="Proteomes" id="UP000773614"/>
    </source>
</evidence>
<dbReference type="SUPFAM" id="SSF53335">
    <property type="entry name" value="S-adenosyl-L-methionine-dependent methyltransferases"/>
    <property type="match status" value="1"/>
</dbReference>
<gene>
    <name evidence="4" type="ORF">E4O86_08275</name>
</gene>
<protein>
    <recommendedName>
        <fullName evidence="2">Protein-L-isoaspartate O-methyltransferase</fullName>
    </recommendedName>
    <alternativeName>
        <fullName evidence="3">Protein L-isoaspartyl methyltransferase</fullName>
    </alternativeName>
</protein>
<evidence type="ECO:0000256" key="2">
    <source>
        <dbReference type="ARBA" id="ARBA00013346"/>
    </source>
</evidence>
<dbReference type="Pfam" id="PF01135">
    <property type="entry name" value="PCMT"/>
    <property type="match status" value="1"/>
</dbReference>
<comment type="caution">
    <text evidence="4">The sequence shown here is derived from an EMBL/GenBank/DDBJ whole genome shotgun (WGS) entry which is preliminary data.</text>
</comment>
<dbReference type="CDD" id="cd02440">
    <property type="entry name" value="AdoMet_MTases"/>
    <property type="match status" value="1"/>
</dbReference>
<dbReference type="EMBL" id="SPKJ01000020">
    <property type="protein sequence ID" value="MYZ47707.1"/>
    <property type="molecule type" value="Genomic_DNA"/>
</dbReference>
<dbReference type="Proteomes" id="UP000773614">
    <property type="component" value="Unassembled WGS sequence"/>
</dbReference>
<accession>A0A964WT64</accession>
<evidence type="ECO:0000256" key="1">
    <source>
        <dbReference type="ARBA" id="ARBA00005369"/>
    </source>
</evidence>
<evidence type="ECO:0000313" key="4">
    <source>
        <dbReference type="EMBL" id="MYZ47707.1"/>
    </source>
</evidence>
<organism evidence="4 5">
    <name type="scientific">Propylenella binzhouense</name>
    <dbReference type="NCBI Taxonomy" id="2555902"/>
    <lineage>
        <taxon>Bacteria</taxon>
        <taxon>Pseudomonadati</taxon>
        <taxon>Pseudomonadota</taxon>
        <taxon>Alphaproteobacteria</taxon>
        <taxon>Hyphomicrobiales</taxon>
        <taxon>Propylenellaceae</taxon>
        <taxon>Propylenella</taxon>
    </lineage>
</organism>
<dbReference type="RefSeq" id="WP_161140058.1">
    <property type="nucleotide sequence ID" value="NZ_SPKJ01000020.1"/>
</dbReference>
<keyword evidence="5" id="KW-1185">Reference proteome</keyword>
<sequence>MTDFALLRQRMVENQIRPSEITDRRLIAAFLATPREIFVPPSQKPFAYADKDLPVASGPEGDRAMMAPVQLARLVQALDAGESDVALVVGCMTGYSAAILARLAASVVAVDEDEVLVRTAEERLRDLAIDNAAVLRGKLTEGYPDEGPYDVILMDGAVEVRPEGILAQLGKGGRLAVVERADRISRAVLYERTRHDEIGRRPLFEAWVPMLPGFRRKPSFVF</sequence>
<comment type="similarity">
    <text evidence="1">Belongs to the methyltransferase superfamily. L-isoaspartyl/D-aspartyl protein methyltransferase family.</text>
</comment>
<dbReference type="AlphaFoldDB" id="A0A964WT64"/>
<name>A0A964WT64_9HYPH</name>
<dbReference type="Gene3D" id="3.40.50.150">
    <property type="entry name" value="Vaccinia Virus protein VP39"/>
    <property type="match status" value="1"/>
</dbReference>
<dbReference type="InterPro" id="IPR029063">
    <property type="entry name" value="SAM-dependent_MTases_sf"/>
</dbReference>
<dbReference type="PANTHER" id="PTHR11579:SF18">
    <property type="entry name" value="PROTEIN-L-ISOASPARTATE O-METHYLTRANSFERASE"/>
    <property type="match status" value="1"/>
</dbReference>
<reference evidence="4" key="1">
    <citation type="submission" date="2019-03" db="EMBL/GenBank/DDBJ databases">
        <title>Afifella sp. nov., isolated from activated sludge.</title>
        <authorList>
            <person name="Li Q."/>
            <person name="Liu Y."/>
        </authorList>
    </citation>
    <scope>NUCLEOTIDE SEQUENCE</scope>
    <source>
        <strain evidence="4">L72</strain>
    </source>
</reference>
<evidence type="ECO:0000256" key="3">
    <source>
        <dbReference type="ARBA" id="ARBA00030757"/>
    </source>
</evidence>
<dbReference type="PANTHER" id="PTHR11579">
    <property type="entry name" value="PROTEIN-L-ISOASPARTATE O-METHYLTRANSFERASE"/>
    <property type="match status" value="1"/>
</dbReference>
<dbReference type="OrthoDB" id="9798496at2"/>
<dbReference type="InterPro" id="IPR000682">
    <property type="entry name" value="PCMT"/>
</dbReference>
<dbReference type="GO" id="GO:0005737">
    <property type="term" value="C:cytoplasm"/>
    <property type="evidence" value="ECO:0007669"/>
    <property type="project" value="TreeGrafter"/>
</dbReference>